<proteinExistence type="predicted"/>
<dbReference type="AlphaFoldDB" id="Q45443"/>
<reference evidence="2" key="1">
    <citation type="journal article" date="1995" name="Mol. Microbiol.">
        <title>The endogenous Bacillus subtilis (natto) plasmids pTA1015 and pTA1040 contain signal peptidase-encoding genes: identification of a new structural module on cryptic plasmids.</title>
        <authorList>
            <person name="Meijer W.J."/>
            <person name="de Jong A."/>
            <person name="Bea G."/>
            <person name="Wisman A."/>
            <person name="Tjalsma H."/>
            <person name="Venema G."/>
            <person name="Bron S."/>
            <person name="van Dijl J.M."/>
        </authorList>
    </citation>
    <scope>NUCLEOTIDE SEQUENCE</scope>
    <source>
        <strain evidence="2">IAM1232</strain>
        <plasmid evidence="2">pTA1040</plasmid>
    </source>
</reference>
<dbReference type="EMBL" id="U32378">
    <property type="protein sequence ID" value="AAC44408.1"/>
    <property type="molecule type" value="Genomic_DNA"/>
</dbReference>
<evidence type="ECO:0000313" key="2">
    <source>
        <dbReference type="EMBL" id="AAC44408.1"/>
    </source>
</evidence>
<reference evidence="2" key="4">
    <citation type="journal article" date="1998" name="FEMS Microbiol. Rev.">
        <title>Rolling-circle plasmids from Bacillus subtilis: complete nucleotide sequences and analyses of genes of pTA1015, pTA1040, pTA1050 and pTA1060, and comparisons with related plasmids from gram-positive bacteria.</title>
        <authorList>
            <person name="Meijer W.J."/>
            <person name="Wisman G.B."/>
            <person name="Terpstra P."/>
            <person name="Thorsted P.B."/>
            <person name="Thomas C.M."/>
            <person name="Holsappel S."/>
            <person name="Venema G."/>
            <person name="Bron S."/>
        </authorList>
    </citation>
    <scope>NUCLEOTIDE SEQUENCE</scope>
    <source>
        <strain evidence="2">IAM1232</strain>
        <plasmid evidence="2">pTA1040</plasmid>
    </source>
</reference>
<keyword evidence="1" id="KW-0732">Signal</keyword>
<feature type="signal peptide" evidence="1">
    <location>
        <begin position="1"/>
        <end position="25"/>
    </location>
</feature>
<reference evidence="2" key="2">
    <citation type="journal article" date="1995" name="Nucleic Acids Res.">
        <title>Characterization of single strand origins of cryptic rolling-circle plasmids from Bacillus subtilis.</title>
        <authorList>
            <person name="Meijer W.J."/>
            <person name="Venema G."/>
            <person name="Bron S."/>
        </authorList>
    </citation>
    <scope>NUCLEOTIDE SEQUENCE</scope>
    <source>
        <strain evidence="2">IAM1232</strain>
        <plasmid evidence="2">pTA1040</plasmid>
    </source>
</reference>
<name>Q45443_BACIU</name>
<gene>
    <name evidence="2" type="primary">orf1.40</name>
</gene>
<reference evidence="2" key="3">
    <citation type="submission" date="1995-07" db="EMBL/GenBank/DDBJ databases">
        <authorList>
            <person name="Meijer W.J.J."/>
        </authorList>
    </citation>
    <scope>NUCLEOTIDE SEQUENCE</scope>
    <source>
        <strain evidence="2">IAM1232</strain>
        <plasmid evidence="2">pTA1040</plasmid>
    </source>
</reference>
<sequence length="142" mass="15757">MKLKFVTMISLAFVLILSPFSMVQADTKDRSISTYKYHGCTTVAKKENISGVYLKVSGHGSGRFLLVSVFADANKGKGKRNWVNVSGQDMASLGKYVTKGNKYRLTNYAVERYGKNVPIRLCWDAGSKSTGKVSFLWSPDSR</sequence>
<accession>Q45443</accession>
<keyword evidence="2" id="KW-0614">Plasmid</keyword>
<evidence type="ECO:0000256" key="1">
    <source>
        <dbReference type="SAM" id="SignalP"/>
    </source>
</evidence>
<dbReference type="PIR" id="I40551">
    <property type="entry name" value="I40551"/>
</dbReference>
<feature type="chain" id="PRO_5004232110" evidence="1">
    <location>
        <begin position="26"/>
        <end position="142"/>
    </location>
</feature>
<organism evidence="2">
    <name type="scientific">Bacillus subtilis</name>
    <dbReference type="NCBI Taxonomy" id="1423"/>
    <lineage>
        <taxon>Bacteria</taxon>
        <taxon>Bacillati</taxon>
        <taxon>Bacillota</taxon>
        <taxon>Bacilli</taxon>
        <taxon>Bacillales</taxon>
        <taxon>Bacillaceae</taxon>
        <taxon>Bacillus</taxon>
    </lineage>
</organism>
<protein>
    <submittedName>
        <fullName evidence="2">Uncharacterized protein</fullName>
    </submittedName>
</protein>
<geneLocation type="plasmid" evidence="2">
    <name>pTA1040</name>
</geneLocation>